<dbReference type="EMBL" id="PQSP01000006">
    <property type="protein sequence ID" value="RUS66240.1"/>
    <property type="molecule type" value="Genomic_DNA"/>
</dbReference>
<dbReference type="GO" id="GO:0003735">
    <property type="term" value="F:structural constituent of ribosome"/>
    <property type="evidence" value="ECO:0007669"/>
    <property type="project" value="InterPro"/>
</dbReference>
<evidence type="ECO:0000313" key="7">
    <source>
        <dbReference type="EMBL" id="RUS66240.1"/>
    </source>
</evidence>
<comment type="function">
    <text evidence="5">Forms part of the polypeptide exit tunnel.</text>
</comment>
<dbReference type="Gene3D" id="3.40.1370.10">
    <property type="match status" value="1"/>
</dbReference>
<dbReference type="Pfam" id="PF00573">
    <property type="entry name" value="Ribosomal_L4"/>
    <property type="match status" value="1"/>
</dbReference>
<keyword evidence="2 5" id="KW-0689">Ribosomal protein</keyword>
<feature type="region of interest" description="Disordered" evidence="6">
    <location>
        <begin position="44"/>
        <end position="77"/>
    </location>
</feature>
<keyword evidence="3 5" id="KW-0687">Ribonucleoprotein</keyword>
<evidence type="ECO:0000256" key="1">
    <source>
        <dbReference type="ARBA" id="ARBA00010528"/>
    </source>
</evidence>
<accession>A0A433SBY2</accession>
<comment type="function">
    <text evidence="5">One of the primary rRNA binding proteins, this protein initially binds near the 5'-end of the 23S rRNA. It is important during the early stages of 50S assembly. It makes multiple contacts with different domains of the 23S rRNA in the assembled 50S subunit and ribosome.</text>
</comment>
<evidence type="ECO:0000256" key="4">
    <source>
        <dbReference type="ARBA" id="ARBA00035244"/>
    </source>
</evidence>
<dbReference type="NCBIfam" id="TIGR03953">
    <property type="entry name" value="rplD_bact"/>
    <property type="match status" value="1"/>
</dbReference>
<evidence type="ECO:0000256" key="6">
    <source>
        <dbReference type="SAM" id="MobiDB-lite"/>
    </source>
</evidence>
<organism evidence="7 8">
    <name type="scientific">Saezia sanguinis</name>
    <dbReference type="NCBI Taxonomy" id="1965230"/>
    <lineage>
        <taxon>Bacteria</taxon>
        <taxon>Pseudomonadati</taxon>
        <taxon>Pseudomonadota</taxon>
        <taxon>Betaproteobacteria</taxon>
        <taxon>Burkholderiales</taxon>
        <taxon>Saeziaceae</taxon>
        <taxon>Saezia</taxon>
    </lineage>
</organism>
<dbReference type="GO" id="GO:0006412">
    <property type="term" value="P:translation"/>
    <property type="evidence" value="ECO:0007669"/>
    <property type="project" value="UniProtKB-UniRule"/>
</dbReference>
<comment type="similarity">
    <text evidence="1 5">Belongs to the universal ribosomal protein uL4 family.</text>
</comment>
<dbReference type="InterPro" id="IPR023574">
    <property type="entry name" value="Ribosomal_uL4_dom_sf"/>
</dbReference>
<keyword evidence="8" id="KW-1185">Reference proteome</keyword>
<dbReference type="RefSeq" id="WP_126980490.1">
    <property type="nucleotide sequence ID" value="NZ_CAWUGC010000019.1"/>
</dbReference>
<comment type="caution">
    <text evidence="7">The sequence shown here is derived from an EMBL/GenBank/DDBJ whole genome shotgun (WGS) entry which is preliminary data.</text>
</comment>
<feature type="compositionally biased region" description="Basic residues" evidence="6">
    <location>
        <begin position="56"/>
        <end position="70"/>
    </location>
</feature>
<name>A0A433SBY2_9BURK</name>
<sequence>MELQLLNEQGQAASKVEAPETVFGRDYNEALVHQVVVAYQANARQGTRAQKDRTQVKHSTKKPFRQKGTGRARAGMTSSPLWRGGGKIFPNSPDENFTHKVNKKMYRAAMASIYSQLVREGRLAVIDPIVLDTPKTNVLAKKLKAMDLDSVLVIVDNLDLTQFDLGDLSKADDNFKLYLAARNLPNVAVAEPRYADPVSLVFYKKVLVTKGAIDKLKEMLA</sequence>
<dbReference type="PANTHER" id="PTHR10746">
    <property type="entry name" value="50S RIBOSOMAL PROTEIN L4"/>
    <property type="match status" value="1"/>
</dbReference>
<dbReference type="GO" id="GO:0019843">
    <property type="term" value="F:rRNA binding"/>
    <property type="evidence" value="ECO:0007669"/>
    <property type="project" value="UniProtKB-UniRule"/>
</dbReference>
<dbReference type="PANTHER" id="PTHR10746:SF6">
    <property type="entry name" value="LARGE RIBOSOMAL SUBUNIT PROTEIN UL4M"/>
    <property type="match status" value="1"/>
</dbReference>
<gene>
    <name evidence="5 7" type="primary">rplD</name>
    <name evidence="7" type="ORF">CUZ56_02320</name>
</gene>
<dbReference type="OrthoDB" id="9803201at2"/>
<evidence type="ECO:0000256" key="3">
    <source>
        <dbReference type="ARBA" id="ARBA00023274"/>
    </source>
</evidence>
<protein>
    <recommendedName>
        <fullName evidence="4 5">Large ribosomal subunit protein uL4</fullName>
    </recommendedName>
</protein>
<dbReference type="GO" id="GO:0005840">
    <property type="term" value="C:ribosome"/>
    <property type="evidence" value="ECO:0007669"/>
    <property type="project" value="UniProtKB-KW"/>
</dbReference>
<dbReference type="GO" id="GO:1990904">
    <property type="term" value="C:ribonucleoprotein complex"/>
    <property type="evidence" value="ECO:0007669"/>
    <property type="project" value="UniProtKB-KW"/>
</dbReference>
<reference evidence="7 8" key="1">
    <citation type="submission" date="2018-01" db="EMBL/GenBank/DDBJ databases">
        <title>Saezia sanguinis gen. nov., sp. nov., in the order Burkholderiales isolated from human blood.</title>
        <authorList>
            <person name="Medina-Pascual M.J."/>
            <person name="Valdezate S."/>
            <person name="Monzon S."/>
            <person name="Cuesta I."/>
            <person name="Carrasco G."/>
            <person name="Villalon P."/>
            <person name="Saez-Nieto J.A."/>
        </authorList>
    </citation>
    <scope>NUCLEOTIDE SEQUENCE [LARGE SCALE GENOMIC DNA]</scope>
    <source>
        <strain evidence="7 8">CNM695-12</strain>
    </source>
</reference>
<dbReference type="InterPro" id="IPR002136">
    <property type="entry name" value="Ribosomal_uL4"/>
</dbReference>
<dbReference type="SUPFAM" id="SSF52166">
    <property type="entry name" value="Ribosomal protein L4"/>
    <property type="match status" value="1"/>
</dbReference>
<dbReference type="AlphaFoldDB" id="A0A433SBY2"/>
<evidence type="ECO:0000313" key="8">
    <source>
        <dbReference type="Proteomes" id="UP000286947"/>
    </source>
</evidence>
<comment type="subunit">
    <text evidence="5">Part of the 50S ribosomal subunit.</text>
</comment>
<dbReference type="HAMAP" id="MF_01328_B">
    <property type="entry name" value="Ribosomal_uL4_B"/>
    <property type="match status" value="1"/>
</dbReference>
<evidence type="ECO:0000256" key="2">
    <source>
        <dbReference type="ARBA" id="ARBA00022980"/>
    </source>
</evidence>
<keyword evidence="5" id="KW-0694">RNA-binding</keyword>
<keyword evidence="5" id="KW-0699">rRNA-binding</keyword>
<proteinExistence type="inferred from homology"/>
<dbReference type="InterPro" id="IPR013005">
    <property type="entry name" value="Ribosomal_uL4-like"/>
</dbReference>
<dbReference type="Proteomes" id="UP000286947">
    <property type="component" value="Unassembled WGS sequence"/>
</dbReference>
<evidence type="ECO:0000256" key="5">
    <source>
        <dbReference type="HAMAP-Rule" id="MF_01328"/>
    </source>
</evidence>